<sequence length="88" mass="8955">MGIDPILNTLANVSVPPLGAVNVRIGAPVEGPGGRWVPCASIVSDGVYLPCLYEIGPGRRQVCGTNVPSPSEDEALSRAIELAATASA</sequence>
<gene>
    <name evidence="1" type="ORF">KIN_08780</name>
</gene>
<dbReference type="Proteomes" id="UP000436822">
    <property type="component" value="Unassembled WGS sequence"/>
</dbReference>
<proteinExistence type="predicted"/>
<organism evidence="1 2">
    <name type="scientific">Litoreibacter roseus</name>
    <dbReference type="NCBI Taxonomy" id="2601869"/>
    <lineage>
        <taxon>Bacteria</taxon>
        <taxon>Pseudomonadati</taxon>
        <taxon>Pseudomonadota</taxon>
        <taxon>Alphaproteobacteria</taxon>
        <taxon>Rhodobacterales</taxon>
        <taxon>Roseobacteraceae</taxon>
        <taxon>Litoreibacter</taxon>
    </lineage>
</organism>
<keyword evidence="2" id="KW-1185">Reference proteome</keyword>
<reference evidence="1 2" key="1">
    <citation type="submission" date="2019-12" db="EMBL/GenBank/DDBJ databases">
        <title>Litoreibacter badius sp. nov., a novel bacteriochlorophyll a-containing bacterium in the genus Litoreibacter.</title>
        <authorList>
            <person name="Kanamuro M."/>
            <person name="Takabe Y."/>
            <person name="Mori K."/>
            <person name="Takaichi S."/>
            <person name="Hanada S."/>
        </authorList>
    </citation>
    <scope>NUCLEOTIDE SEQUENCE [LARGE SCALE GENOMIC DNA]</scope>
    <source>
        <strain evidence="1 2">K6</strain>
    </source>
</reference>
<protein>
    <submittedName>
        <fullName evidence="1">Uncharacterized protein</fullName>
    </submittedName>
</protein>
<dbReference type="EMBL" id="BLJE01000001">
    <property type="protein sequence ID" value="GFE63804.1"/>
    <property type="molecule type" value="Genomic_DNA"/>
</dbReference>
<dbReference type="AlphaFoldDB" id="A0A6N6JCI9"/>
<accession>A0A6N6JCI9</accession>
<evidence type="ECO:0000313" key="1">
    <source>
        <dbReference type="EMBL" id="GFE63804.1"/>
    </source>
</evidence>
<evidence type="ECO:0000313" key="2">
    <source>
        <dbReference type="Proteomes" id="UP000436822"/>
    </source>
</evidence>
<name>A0A6N6JCI9_9RHOB</name>
<comment type="caution">
    <text evidence="1">The sequence shown here is derived from an EMBL/GenBank/DDBJ whole genome shotgun (WGS) entry which is preliminary data.</text>
</comment>